<sequence length="61" mass="7373">MTLDDILVKHIPIPPRICMIKRMHLERQRWEIKQRIALQRDLDLVPEKILLDVEKTFGKLK</sequence>
<evidence type="ECO:0000313" key="2">
    <source>
        <dbReference type="Proteomes" id="UP000503144"/>
    </source>
</evidence>
<reference evidence="1 2" key="2">
    <citation type="submission" date="2020-09" db="EMBL/GenBank/DDBJ databases">
        <authorList>
            <person name="Kittiwongwattana C."/>
        </authorList>
    </citation>
    <scope>NUCLEOTIDE SEQUENCE [LARGE SCALE GENOMIC DNA]</scope>
    <source>
        <strain evidence="1 2">1303</strain>
    </source>
</reference>
<reference evidence="2" key="1">
    <citation type="submission" date="2020-04" db="EMBL/GenBank/DDBJ databases">
        <authorList>
            <person name="Kittiwongwattana C."/>
        </authorList>
    </citation>
    <scope>NUCLEOTIDE SEQUENCE [LARGE SCALE GENOMIC DNA]</scope>
    <source>
        <strain evidence="2">1303</strain>
    </source>
</reference>
<proteinExistence type="predicted"/>
<accession>A0ABX6LI20</accession>
<protein>
    <submittedName>
        <fullName evidence="1">Uncharacterized protein</fullName>
    </submittedName>
</protein>
<dbReference type="EMBL" id="CP051204">
    <property type="protein sequence ID" value="QJB39735.1"/>
    <property type="molecule type" value="Genomic_DNA"/>
</dbReference>
<gene>
    <name evidence="1" type="ORF">HF324_18475</name>
</gene>
<name>A0ABX6LI20_9BACT</name>
<dbReference type="Proteomes" id="UP000503144">
    <property type="component" value="Chromosome"/>
</dbReference>
<organism evidence="1 2">
    <name type="scientific">Chitinophaga oryzae</name>
    <dbReference type="NCBI Taxonomy" id="2725414"/>
    <lineage>
        <taxon>Bacteria</taxon>
        <taxon>Pseudomonadati</taxon>
        <taxon>Bacteroidota</taxon>
        <taxon>Chitinophagia</taxon>
        <taxon>Chitinophagales</taxon>
        <taxon>Chitinophagaceae</taxon>
        <taxon>Chitinophaga</taxon>
    </lineage>
</organism>
<dbReference type="RefSeq" id="WP_168861333.1">
    <property type="nucleotide sequence ID" value="NZ_CP051204.2"/>
</dbReference>
<keyword evidence="2" id="KW-1185">Reference proteome</keyword>
<evidence type="ECO:0000313" key="1">
    <source>
        <dbReference type="EMBL" id="QJB39735.1"/>
    </source>
</evidence>